<dbReference type="Pfam" id="PF16363">
    <property type="entry name" value="GDP_Man_Dehyd"/>
    <property type="match status" value="1"/>
</dbReference>
<sequence length="364" mass="40209">MVAEAMSLSMESLTRAYRGRRVFVTGHTGFKGTWLSTLLHDLGAEVCGFALAPNTSPNHFDVLGLTNAMHSVIGNVDDLDHLRGTMAEFAPEIVFHLAAQPLVRQSYHDPVETFRSNVLGATHLLEAVRQTDSIRSLVFITSDKAYENVEWVWGYRETDRLGGQDPYSASKGAAEIVYSSYERSFFAHRPDLACAVARAGNVIGGGDWSADRIIPDCVRAIEAGEPIRLRNPNATRPWQHVLEPLSGYVLLGERLLNAPGQGKGAWNFGPSTHEVRTVKDVADAIIAHLGSGQVKIEQTEGQPHEAQLLQLNCDKAHQFLNWRPRWGVDKTLEATARWYAEFIKGADMQAVTRAQIAEYFEGSA</sequence>
<dbReference type="Gene3D" id="3.40.50.720">
    <property type="entry name" value="NAD(P)-binding Rossmann-like Domain"/>
    <property type="match status" value="1"/>
</dbReference>
<dbReference type="SUPFAM" id="SSF51735">
    <property type="entry name" value="NAD(P)-binding Rossmann-fold domains"/>
    <property type="match status" value="1"/>
</dbReference>
<dbReference type="EMBL" id="OMKW01000001">
    <property type="protein sequence ID" value="SPF28168.1"/>
    <property type="molecule type" value="Genomic_DNA"/>
</dbReference>
<dbReference type="PANTHER" id="PTHR43000">
    <property type="entry name" value="DTDP-D-GLUCOSE 4,6-DEHYDRATASE-RELATED"/>
    <property type="match status" value="1"/>
</dbReference>
<dbReference type="InterPro" id="IPR013445">
    <property type="entry name" value="CDP_4_6_deHydtase"/>
</dbReference>
<accession>A0A2R8A806</accession>
<organism evidence="2 3">
    <name type="scientific">Pontivivens insulae</name>
    <dbReference type="NCBI Taxonomy" id="1639689"/>
    <lineage>
        <taxon>Bacteria</taxon>
        <taxon>Pseudomonadati</taxon>
        <taxon>Pseudomonadota</taxon>
        <taxon>Alphaproteobacteria</taxon>
        <taxon>Rhodobacterales</taxon>
        <taxon>Paracoccaceae</taxon>
        <taxon>Pontivivens</taxon>
    </lineage>
</organism>
<reference evidence="2 3" key="1">
    <citation type="submission" date="2018-03" db="EMBL/GenBank/DDBJ databases">
        <authorList>
            <person name="Keele B.F."/>
        </authorList>
    </citation>
    <scope>NUCLEOTIDE SEQUENCE [LARGE SCALE GENOMIC DNA]</scope>
    <source>
        <strain evidence="2 3">CeCT 8812</strain>
    </source>
</reference>
<keyword evidence="2" id="KW-0456">Lyase</keyword>
<dbReference type="AlphaFoldDB" id="A0A2R8A806"/>
<dbReference type="Gene3D" id="3.90.25.10">
    <property type="entry name" value="UDP-galactose 4-epimerase, domain 1"/>
    <property type="match status" value="1"/>
</dbReference>
<feature type="domain" description="NAD(P)-binding" evidence="1">
    <location>
        <begin position="23"/>
        <end position="333"/>
    </location>
</feature>
<keyword evidence="3" id="KW-1185">Reference proteome</keyword>
<protein>
    <submittedName>
        <fullName evidence="2">CDP-glucose 4,6-dehydratase</fullName>
        <ecNumber evidence="2">4.2.1.45</ecNumber>
    </submittedName>
</protein>
<evidence type="ECO:0000259" key="1">
    <source>
        <dbReference type="Pfam" id="PF16363"/>
    </source>
</evidence>
<name>A0A2R8A806_9RHOB</name>
<evidence type="ECO:0000313" key="3">
    <source>
        <dbReference type="Proteomes" id="UP000244932"/>
    </source>
</evidence>
<evidence type="ECO:0000313" key="2">
    <source>
        <dbReference type="EMBL" id="SPF28168.1"/>
    </source>
</evidence>
<dbReference type="GO" id="GO:0047733">
    <property type="term" value="F:CDP-glucose 4,6-dehydratase activity"/>
    <property type="evidence" value="ECO:0007669"/>
    <property type="project" value="UniProtKB-EC"/>
</dbReference>
<dbReference type="NCBIfam" id="TIGR02622">
    <property type="entry name" value="CDP_4_6_dhtase"/>
    <property type="match status" value="1"/>
</dbReference>
<gene>
    <name evidence="2" type="primary">rfbG</name>
    <name evidence="2" type="ORF">POI8812_00466</name>
</gene>
<dbReference type="Proteomes" id="UP000244932">
    <property type="component" value="Unassembled WGS sequence"/>
</dbReference>
<dbReference type="CDD" id="cd05252">
    <property type="entry name" value="CDP_GD_SDR_e"/>
    <property type="match status" value="1"/>
</dbReference>
<proteinExistence type="predicted"/>
<dbReference type="EC" id="4.2.1.45" evidence="2"/>
<dbReference type="InterPro" id="IPR016040">
    <property type="entry name" value="NAD(P)-bd_dom"/>
</dbReference>
<dbReference type="InterPro" id="IPR036291">
    <property type="entry name" value="NAD(P)-bd_dom_sf"/>
</dbReference>